<dbReference type="Gene3D" id="1.10.150.50">
    <property type="entry name" value="Transcription Factor, Ets-1"/>
    <property type="match status" value="1"/>
</dbReference>
<accession>A0AAV4FY94</accession>
<dbReference type="EMBL" id="BMAT01008107">
    <property type="protein sequence ID" value="GFR78124.1"/>
    <property type="molecule type" value="Genomic_DNA"/>
</dbReference>
<dbReference type="Pfam" id="PF00536">
    <property type="entry name" value="SAM_1"/>
    <property type="match status" value="1"/>
</dbReference>
<proteinExistence type="predicted"/>
<evidence type="ECO:0000259" key="1">
    <source>
        <dbReference type="PROSITE" id="PS50105"/>
    </source>
</evidence>
<sequence>MSDRNSDGGSYREGLRQALDADYRRKKMMAGRHIAISTWLDAIHMQEYQYLFQMYGGVEDLLYSTEAEIRDLGVKNLAHRGKIVSSLRALRDKYEKGKNFAYRRMIVCSLEH</sequence>
<dbReference type="AlphaFoldDB" id="A0AAV4FY94"/>
<comment type="caution">
    <text evidence="2">The sequence shown here is derived from an EMBL/GenBank/DDBJ whole genome shotgun (WGS) entry which is preliminary data.</text>
</comment>
<dbReference type="Proteomes" id="UP000762676">
    <property type="component" value="Unassembled WGS sequence"/>
</dbReference>
<dbReference type="PROSITE" id="PS50105">
    <property type="entry name" value="SAM_DOMAIN"/>
    <property type="match status" value="1"/>
</dbReference>
<evidence type="ECO:0000313" key="2">
    <source>
        <dbReference type="EMBL" id="GFR78124.1"/>
    </source>
</evidence>
<name>A0AAV4FY94_9GAST</name>
<reference evidence="2 3" key="1">
    <citation type="journal article" date="2021" name="Elife">
        <title>Chloroplast acquisition without the gene transfer in kleptoplastic sea slugs, Plakobranchus ocellatus.</title>
        <authorList>
            <person name="Maeda T."/>
            <person name="Takahashi S."/>
            <person name="Yoshida T."/>
            <person name="Shimamura S."/>
            <person name="Takaki Y."/>
            <person name="Nagai Y."/>
            <person name="Toyoda A."/>
            <person name="Suzuki Y."/>
            <person name="Arimoto A."/>
            <person name="Ishii H."/>
            <person name="Satoh N."/>
            <person name="Nishiyama T."/>
            <person name="Hasebe M."/>
            <person name="Maruyama T."/>
            <person name="Minagawa J."/>
            <person name="Obokata J."/>
            <person name="Shigenobu S."/>
        </authorList>
    </citation>
    <scope>NUCLEOTIDE SEQUENCE [LARGE SCALE GENOMIC DNA]</scope>
</reference>
<dbReference type="InterPro" id="IPR013761">
    <property type="entry name" value="SAM/pointed_sf"/>
</dbReference>
<gene>
    <name evidence="2" type="ORF">ElyMa_003987400</name>
</gene>
<organism evidence="2 3">
    <name type="scientific">Elysia marginata</name>
    <dbReference type="NCBI Taxonomy" id="1093978"/>
    <lineage>
        <taxon>Eukaryota</taxon>
        <taxon>Metazoa</taxon>
        <taxon>Spiralia</taxon>
        <taxon>Lophotrochozoa</taxon>
        <taxon>Mollusca</taxon>
        <taxon>Gastropoda</taxon>
        <taxon>Heterobranchia</taxon>
        <taxon>Euthyneura</taxon>
        <taxon>Panpulmonata</taxon>
        <taxon>Sacoglossa</taxon>
        <taxon>Placobranchoidea</taxon>
        <taxon>Plakobranchidae</taxon>
        <taxon>Elysia</taxon>
    </lineage>
</organism>
<keyword evidence="3" id="KW-1185">Reference proteome</keyword>
<protein>
    <submittedName>
        <fullName evidence="2">Breast cancer anti-estrogen resistance protein 3-like isoform X1</fullName>
    </submittedName>
</protein>
<feature type="domain" description="SAM" evidence="1">
    <location>
        <begin position="36"/>
        <end position="93"/>
    </location>
</feature>
<dbReference type="SUPFAM" id="SSF47769">
    <property type="entry name" value="SAM/Pointed domain"/>
    <property type="match status" value="1"/>
</dbReference>
<dbReference type="InterPro" id="IPR001660">
    <property type="entry name" value="SAM"/>
</dbReference>
<dbReference type="SMART" id="SM00454">
    <property type="entry name" value="SAM"/>
    <property type="match status" value="1"/>
</dbReference>
<evidence type="ECO:0000313" key="3">
    <source>
        <dbReference type="Proteomes" id="UP000762676"/>
    </source>
</evidence>